<dbReference type="PRINTS" id="PR00789">
    <property type="entry name" value="OSIALOPTASE"/>
</dbReference>
<dbReference type="EMBL" id="SGPJ01000787">
    <property type="protein sequence ID" value="THG93076.1"/>
    <property type="molecule type" value="Genomic_DNA"/>
</dbReference>
<gene>
    <name evidence="9" type="ORF">EW026_g8056</name>
</gene>
<comment type="similarity">
    <text evidence="7">Belongs to the KAE1 / TsaD family.</text>
</comment>
<sequence>MVSLQARSLWRGFLLKGTVILIPGTTKVEYLEENFAALKMQLSATELQEVQLVAEKANGPRYPESFLSALLGDTKELTILGLECSADDTCAAVVTSNRRILSNIVIKQFREHEVYGGIQAYVAMKAHQRNMPEAIRRALSDANISIEEVDGIAFTRGPGMGGCLGAGLMAAKGIAAALGKPLVGVHHMQAHALTAFLTTSVEELPTFPFLTLLISGGHTLLLLATSTTSFQTLATSNDSSIGHAFDRVSRMLGLEWSDIGPGAALEVFCATGPDDEELPNDLPQFPLPMPGRLDFSYSGVLTAVNRYVTDQGGAEKMEPLRKLAVARAFQRAAAAHLEEKIALALRWCRREGFVIHHLVMSGGVASNMYLRSRIRQLLDTSKSRVPIALLLPPPHLCTDNAVMIAWASMERFRAGDHDDYDVIHMAKWNIEDLAR</sequence>
<keyword evidence="2 7" id="KW-0808">Transferase</keyword>
<evidence type="ECO:0000313" key="10">
    <source>
        <dbReference type="Proteomes" id="UP000309038"/>
    </source>
</evidence>
<keyword evidence="5 7" id="KW-0012">Acyltransferase</keyword>
<dbReference type="GO" id="GO:0061711">
    <property type="term" value="F:tRNA N(6)-L-threonylcarbamoyladenine synthase activity"/>
    <property type="evidence" value="ECO:0007669"/>
    <property type="project" value="UniProtKB-EC"/>
</dbReference>
<dbReference type="Pfam" id="PF00814">
    <property type="entry name" value="TsaD"/>
    <property type="match status" value="1"/>
</dbReference>
<dbReference type="Proteomes" id="UP000309038">
    <property type="component" value="Unassembled WGS sequence"/>
</dbReference>
<comment type="caution">
    <text evidence="9">The sequence shown here is derived from an EMBL/GenBank/DDBJ whole genome shotgun (WGS) entry which is preliminary data.</text>
</comment>
<comment type="function">
    <text evidence="7">Required for the formation of a threonylcarbamoyl group on adenosine at position 37 (t(6)A37) in mitochondrial tRNAs that read codons beginning with adenine. Probably involved in the transfer of the threonylcarbamoyl moiety of threonylcarbamoyl-AMP (TC-AMP) to the N6 group of A37. Involved in mitochondrial genome maintenance.</text>
</comment>
<dbReference type="GO" id="GO:0005739">
    <property type="term" value="C:mitochondrion"/>
    <property type="evidence" value="ECO:0007669"/>
    <property type="project" value="UniProtKB-SubCell"/>
</dbReference>
<comment type="catalytic activity">
    <reaction evidence="6 7">
        <text>L-threonylcarbamoyladenylate + adenosine(37) in tRNA = N(6)-L-threonylcarbamoyladenosine(37) in tRNA + AMP + H(+)</text>
        <dbReference type="Rhea" id="RHEA:37059"/>
        <dbReference type="Rhea" id="RHEA-COMP:10162"/>
        <dbReference type="Rhea" id="RHEA-COMP:10163"/>
        <dbReference type="ChEBI" id="CHEBI:15378"/>
        <dbReference type="ChEBI" id="CHEBI:73682"/>
        <dbReference type="ChEBI" id="CHEBI:74411"/>
        <dbReference type="ChEBI" id="CHEBI:74418"/>
        <dbReference type="ChEBI" id="CHEBI:456215"/>
        <dbReference type="EC" id="2.3.1.234"/>
    </reaction>
</comment>
<keyword evidence="3 7" id="KW-0819">tRNA processing</keyword>
<comment type="subcellular location">
    <subcellularLocation>
        <location evidence="7">Mitochondrion</location>
    </subcellularLocation>
</comment>
<dbReference type="InterPro" id="IPR000905">
    <property type="entry name" value="Gcp-like_dom"/>
</dbReference>
<reference evidence="9 10" key="1">
    <citation type="submission" date="2019-02" db="EMBL/GenBank/DDBJ databases">
        <title>Genome sequencing of the rare red list fungi Phlebia centrifuga.</title>
        <authorList>
            <person name="Buettner E."/>
            <person name="Kellner H."/>
        </authorList>
    </citation>
    <scope>NUCLEOTIDE SEQUENCE [LARGE SCALE GENOMIC DNA]</scope>
    <source>
        <strain evidence="9 10">DSM 108282</strain>
    </source>
</reference>
<keyword evidence="7" id="KW-0496">Mitochondrion</keyword>
<evidence type="ECO:0000256" key="5">
    <source>
        <dbReference type="ARBA" id="ARBA00023315"/>
    </source>
</evidence>
<organism evidence="9 10">
    <name type="scientific">Hermanssonia centrifuga</name>
    <dbReference type="NCBI Taxonomy" id="98765"/>
    <lineage>
        <taxon>Eukaryota</taxon>
        <taxon>Fungi</taxon>
        <taxon>Dikarya</taxon>
        <taxon>Basidiomycota</taxon>
        <taxon>Agaricomycotina</taxon>
        <taxon>Agaricomycetes</taxon>
        <taxon>Polyporales</taxon>
        <taxon>Meruliaceae</taxon>
        <taxon>Hermanssonia</taxon>
    </lineage>
</organism>
<evidence type="ECO:0000256" key="1">
    <source>
        <dbReference type="ARBA" id="ARBA00012156"/>
    </source>
</evidence>
<evidence type="ECO:0000256" key="3">
    <source>
        <dbReference type="ARBA" id="ARBA00022694"/>
    </source>
</evidence>
<dbReference type="CDD" id="cd24134">
    <property type="entry name" value="ASKHA_NBD_OSGEPL1_QRI7_euk"/>
    <property type="match status" value="1"/>
</dbReference>
<evidence type="ECO:0000313" key="9">
    <source>
        <dbReference type="EMBL" id="THG93076.1"/>
    </source>
</evidence>
<keyword evidence="10" id="KW-1185">Reference proteome</keyword>
<dbReference type="PANTHER" id="PTHR11735">
    <property type="entry name" value="TRNA N6-ADENOSINE THREONYLCARBAMOYLTRANSFERASE"/>
    <property type="match status" value="1"/>
</dbReference>
<dbReference type="PANTHER" id="PTHR11735:SF6">
    <property type="entry name" value="TRNA N6-ADENOSINE THREONYLCARBAMOYLTRANSFERASE, MITOCHONDRIAL"/>
    <property type="match status" value="1"/>
</dbReference>
<dbReference type="Gene3D" id="3.30.420.40">
    <property type="match status" value="2"/>
</dbReference>
<comment type="subunit">
    <text evidence="7">Homodimer.</text>
</comment>
<name>A0A4S4K5P4_9APHY</name>
<dbReference type="InterPro" id="IPR017861">
    <property type="entry name" value="KAE1/TsaD"/>
</dbReference>
<evidence type="ECO:0000259" key="8">
    <source>
        <dbReference type="Pfam" id="PF00814"/>
    </source>
</evidence>
<feature type="domain" description="Gcp-like" evidence="8">
    <location>
        <begin position="100"/>
        <end position="406"/>
    </location>
</feature>
<dbReference type="GO" id="GO:0046872">
    <property type="term" value="F:metal ion binding"/>
    <property type="evidence" value="ECO:0007669"/>
    <property type="project" value="UniProtKB-KW"/>
</dbReference>
<proteinExistence type="inferred from homology"/>
<dbReference type="AlphaFoldDB" id="A0A4S4K5P4"/>
<evidence type="ECO:0000256" key="2">
    <source>
        <dbReference type="ARBA" id="ARBA00022679"/>
    </source>
</evidence>
<dbReference type="PROSITE" id="PS01016">
    <property type="entry name" value="GLYCOPROTEASE"/>
    <property type="match status" value="1"/>
</dbReference>
<dbReference type="InterPro" id="IPR022450">
    <property type="entry name" value="TsaD"/>
</dbReference>
<dbReference type="EC" id="2.3.1.234" evidence="1"/>
<dbReference type="InterPro" id="IPR043129">
    <property type="entry name" value="ATPase_NBD"/>
</dbReference>
<keyword evidence="4 7" id="KW-0479">Metal-binding</keyword>
<dbReference type="SUPFAM" id="SSF53067">
    <property type="entry name" value="Actin-like ATPase domain"/>
    <property type="match status" value="1"/>
</dbReference>
<comment type="cofactor">
    <cofactor evidence="7">
        <name>a divalent metal cation</name>
        <dbReference type="ChEBI" id="CHEBI:60240"/>
    </cofactor>
    <text evidence="7">Binds 1 divalent metal cation per subunit.</text>
</comment>
<protein>
    <recommendedName>
        <fullName evidence="1">N(6)-L-threonylcarbamoyladenine synthase</fullName>
        <ecNumber evidence="1">2.3.1.234</ecNumber>
    </recommendedName>
</protein>
<evidence type="ECO:0000256" key="6">
    <source>
        <dbReference type="ARBA" id="ARBA00048117"/>
    </source>
</evidence>
<evidence type="ECO:0000256" key="7">
    <source>
        <dbReference type="HAMAP-Rule" id="MF_03179"/>
    </source>
</evidence>
<accession>A0A4S4K5P4</accession>
<dbReference type="HAMAP" id="MF_01445">
    <property type="entry name" value="TsaD"/>
    <property type="match status" value="1"/>
</dbReference>
<dbReference type="NCBIfam" id="TIGR00329">
    <property type="entry name" value="gcp_kae1"/>
    <property type="match status" value="1"/>
</dbReference>
<dbReference type="GO" id="GO:0072670">
    <property type="term" value="P:mitochondrial tRNA threonylcarbamoyladenosine modification"/>
    <property type="evidence" value="ECO:0007669"/>
    <property type="project" value="TreeGrafter"/>
</dbReference>
<dbReference type="InterPro" id="IPR017860">
    <property type="entry name" value="Peptidase_M22_CS"/>
</dbReference>
<evidence type="ECO:0000256" key="4">
    <source>
        <dbReference type="ARBA" id="ARBA00022723"/>
    </source>
</evidence>